<evidence type="ECO:0000256" key="3">
    <source>
        <dbReference type="ARBA" id="ARBA00022448"/>
    </source>
</evidence>
<comment type="caution">
    <text evidence="16">The sequence shown here is derived from an EMBL/GenBank/DDBJ whole genome shotgun (WGS) entry which is preliminary data.</text>
</comment>
<evidence type="ECO:0000256" key="7">
    <source>
        <dbReference type="ARBA" id="ARBA00022989"/>
    </source>
</evidence>
<reference evidence="16" key="2">
    <citation type="submission" date="2020-06" db="EMBL/GenBank/DDBJ databases">
        <authorList>
            <person name="Sheffer M."/>
        </authorList>
    </citation>
    <scope>NUCLEOTIDE SEQUENCE</scope>
</reference>
<keyword evidence="5 13" id="KW-0812">Transmembrane</keyword>
<evidence type="ECO:0000256" key="11">
    <source>
        <dbReference type="ARBA" id="ARBA00023303"/>
    </source>
</evidence>
<dbReference type="PANTHER" id="PTHR12127:SF7">
    <property type="entry name" value="SD02261P"/>
    <property type="match status" value="1"/>
</dbReference>
<evidence type="ECO:0000313" key="17">
    <source>
        <dbReference type="Proteomes" id="UP000807504"/>
    </source>
</evidence>
<dbReference type="GO" id="GO:0010008">
    <property type="term" value="C:endosome membrane"/>
    <property type="evidence" value="ECO:0007669"/>
    <property type="project" value="UniProtKB-SubCell"/>
</dbReference>
<keyword evidence="4" id="KW-1003">Cell membrane</keyword>
<evidence type="ECO:0000256" key="6">
    <source>
        <dbReference type="ARBA" id="ARBA00022753"/>
    </source>
</evidence>
<keyword evidence="7 13" id="KW-1133">Transmembrane helix</keyword>
<feature type="transmembrane region" description="Helical" evidence="13">
    <location>
        <begin position="420"/>
        <end position="442"/>
    </location>
</feature>
<feature type="transmembrane region" description="Helical" evidence="13">
    <location>
        <begin position="335"/>
        <end position="356"/>
    </location>
</feature>
<keyword evidence="10" id="KW-1015">Disulfide bond</keyword>
<feature type="transmembrane region" description="Helical" evidence="13">
    <location>
        <begin position="530"/>
        <end position="552"/>
    </location>
</feature>
<keyword evidence="6" id="KW-0967">Endosome</keyword>
<keyword evidence="3" id="KW-0813">Transport</keyword>
<evidence type="ECO:0000256" key="12">
    <source>
        <dbReference type="ARBA" id="ARBA00036634"/>
    </source>
</evidence>
<evidence type="ECO:0000256" key="5">
    <source>
        <dbReference type="ARBA" id="ARBA00022692"/>
    </source>
</evidence>
<dbReference type="InterPro" id="IPR013122">
    <property type="entry name" value="PKD1_2_channel"/>
</dbReference>
<dbReference type="Proteomes" id="UP000807504">
    <property type="component" value="Unassembled WGS sequence"/>
</dbReference>
<proteinExistence type="predicted"/>
<feature type="domain" description="Polycystin cation channel PKD1/PKD2" evidence="14">
    <location>
        <begin position="427"/>
        <end position="558"/>
    </location>
</feature>
<gene>
    <name evidence="16" type="ORF">HNY73_021152</name>
</gene>
<dbReference type="Pfam" id="PF21381">
    <property type="entry name" value="MCLN_ECD"/>
    <property type="match status" value="1"/>
</dbReference>
<accession>A0A8T0E906</accession>
<dbReference type="Pfam" id="PF08016">
    <property type="entry name" value="PKD_channel"/>
    <property type="match status" value="1"/>
</dbReference>
<comment type="subcellular location">
    <subcellularLocation>
        <location evidence="2">Cell membrane</location>
        <topology evidence="2">Multi-pass membrane protein</topology>
    </subcellularLocation>
    <subcellularLocation>
        <location evidence="1">Endosome membrane</location>
        <topology evidence="1">Multi-pass membrane protein</topology>
    </subcellularLocation>
</comment>
<keyword evidence="8" id="KW-0406">Ion transport</keyword>
<feature type="transmembrane region" description="Helical" evidence="13">
    <location>
        <begin position="462"/>
        <end position="484"/>
    </location>
</feature>
<protein>
    <submittedName>
        <fullName evidence="16">Mucolipin-3 like protein</fullName>
    </submittedName>
</protein>
<evidence type="ECO:0000259" key="14">
    <source>
        <dbReference type="Pfam" id="PF08016"/>
    </source>
</evidence>
<evidence type="ECO:0000313" key="16">
    <source>
        <dbReference type="EMBL" id="KAF8768319.1"/>
    </source>
</evidence>
<evidence type="ECO:0000256" key="10">
    <source>
        <dbReference type="ARBA" id="ARBA00023157"/>
    </source>
</evidence>
<evidence type="ECO:0000256" key="9">
    <source>
        <dbReference type="ARBA" id="ARBA00023136"/>
    </source>
</evidence>
<organism evidence="16 17">
    <name type="scientific">Argiope bruennichi</name>
    <name type="common">Wasp spider</name>
    <name type="synonym">Aranea bruennichi</name>
    <dbReference type="NCBI Taxonomy" id="94029"/>
    <lineage>
        <taxon>Eukaryota</taxon>
        <taxon>Metazoa</taxon>
        <taxon>Ecdysozoa</taxon>
        <taxon>Arthropoda</taxon>
        <taxon>Chelicerata</taxon>
        <taxon>Arachnida</taxon>
        <taxon>Araneae</taxon>
        <taxon>Araneomorphae</taxon>
        <taxon>Entelegynae</taxon>
        <taxon>Araneoidea</taxon>
        <taxon>Araneidae</taxon>
        <taxon>Argiope</taxon>
    </lineage>
</organism>
<evidence type="ECO:0000256" key="2">
    <source>
        <dbReference type="ARBA" id="ARBA00004651"/>
    </source>
</evidence>
<comment type="catalytic activity">
    <reaction evidence="12">
        <text>Ca(2+)(in) = Ca(2+)(out)</text>
        <dbReference type="Rhea" id="RHEA:29671"/>
        <dbReference type="ChEBI" id="CHEBI:29108"/>
    </reaction>
</comment>
<feature type="domain" description="Mucolipin extracytosolic" evidence="15">
    <location>
        <begin position="130"/>
        <end position="315"/>
    </location>
</feature>
<dbReference type="EMBL" id="JABXBU010002230">
    <property type="protein sequence ID" value="KAF8768319.1"/>
    <property type="molecule type" value="Genomic_DNA"/>
</dbReference>
<name>A0A8T0E906_ARGBR</name>
<dbReference type="InterPro" id="IPR039031">
    <property type="entry name" value="Mucolipin"/>
</dbReference>
<evidence type="ECO:0000256" key="4">
    <source>
        <dbReference type="ARBA" id="ARBA00022475"/>
    </source>
</evidence>
<dbReference type="GO" id="GO:0005886">
    <property type="term" value="C:plasma membrane"/>
    <property type="evidence" value="ECO:0007669"/>
    <property type="project" value="UniProtKB-SubCell"/>
</dbReference>
<evidence type="ECO:0000256" key="13">
    <source>
        <dbReference type="SAM" id="Phobius"/>
    </source>
</evidence>
<feature type="transmembrane region" description="Helical" evidence="13">
    <location>
        <begin position="388"/>
        <end position="408"/>
    </location>
</feature>
<keyword evidence="9 13" id="KW-0472">Membrane</keyword>
<dbReference type="AlphaFoldDB" id="A0A8T0E906"/>
<dbReference type="CDD" id="cd21050">
    <property type="entry name" value="ELD_TRPML"/>
    <property type="match status" value="1"/>
</dbReference>
<keyword evidence="17" id="KW-1185">Reference proteome</keyword>
<evidence type="ECO:0000259" key="15">
    <source>
        <dbReference type="Pfam" id="PF21381"/>
    </source>
</evidence>
<reference evidence="16" key="1">
    <citation type="journal article" date="2020" name="bioRxiv">
        <title>Chromosome-level reference genome of the European wasp spider Argiope bruennichi: a resource for studies on range expansion and evolutionary adaptation.</title>
        <authorList>
            <person name="Sheffer M.M."/>
            <person name="Hoppe A."/>
            <person name="Krehenwinkel H."/>
            <person name="Uhl G."/>
            <person name="Kuss A.W."/>
            <person name="Jensen L."/>
            <person name="Jensen C."/>
            <person name="Gillespie R.G."/>
            <person name="Hoff K.J."/>
            <person name="Prost S."/>
        </authorList>
    </citation>
    <scope>NUCLEOTIDE SEQUENCE</scope>
</reference>
<sequence>MVNPNNLNYEGCTNKGAERQMTYESPYVEISGDVFLSNSTNSSGFNDGGSVNSFLEEAEIISNDDITTASKQMRKKLTSFFMNPIEKWKQRGKFPWKLCVQVVNIILATIQVNLFGFHSFGYMQQHLDMTTAISRILLKDWSADVAVYPPNGPYAVYTVPDFYDHIDNVIKQYSKIDSLAIGPFGYDNKDNNLTEMEFCISQFDGQVFAGNLTIQVTDLLEERCLTIPPLYPSGDPLWENFSMASFLEQSNHTLNFKTLNNAKLKLRLKTIFIKSLNKLDFPECYSLKLLVKYDNTEHDGQLVIKLTIRSTKFSCHVNSKIEDQGETLYYMLRQLLNSFVIMFSVISAILCARSLYAGYKLAKETYNFFKQYYQKEISFCELLDFIDFWYVNIIVSDILLVAGSLVKMQIEERSAEGAEYARCSVLLGVGNLFIWIGILRYLGFFPKYNMLILTVKRALPNVLRFLVCAVMLFVGSCFCSWIVLSPYHIKFRTLSRTAECLFSIMNGDDMFATFALLDTQHALIWWFSRLFLYAFLVVFIYIVVSLFISVIMDTFETIKHIYVYGAPPHTTVETFLASEPLPPINPLSFPSGNNVNHFIQFWNWLKHSWSVYKDRGRL</sequence>
<dbReference type="GO" id="GO:0005765">
    <property type="term" value="C:lysosomal membrane"/>
    <property type="evidence" value="ECO:0007669"/>
    <property type="project" value="TreeGrafter"/>
</dbReference>
<evidence type="ECO:0000256" key="1">
    <source>
        <dbReference type="ARBA" id="ARBA00004337"/>
    </source>
</evidence>
<dbReference type="InterPro" id="IPR049134">
    <property type="entry name" value="MCLN_ECD"/>
</dbReference>
<dbReference type="GO" id="GO:0072345">
    <property type="term" value="F:NAADP-sensitive calcium-release channel activity"/>
    <property type="evidence" value="ECO:0007669"/>
    <property type="project" value="TreeGrafter"/>
</dbReference>
<dbReference type="PANTHER" id="PTHR12127">
    <property type="entry name" value="MUCOLIPIN"/>
    <property type="match status" value="1"/>
</dbReference>
<keyword evidence="11" id="KW-0407">Ion channel</keyword>
<evidence type="ECO:0000256" key="8">
    <source>
        <dbReference type="ARBA" id="ARBA00023065"/>
    </source>
</evidence>